<dbReference type="KEGG" id="mbr:MONBRDRAFT_34173"/>
<dbReference type="GeneID" id="5894854"/>
<gene>
    <name evidence="3" type="ORF">MONBRDRAFT_34173</name>
</gene>
<dbReference type="PANTHER" id="PTHR11247:SF67">
    <property type="entry name" value="PALMITOYL-PROTEIN THIOESTERASE 3"/>
    <property type="match status" value="1"/>
</dbReference>
<dbReference type="PANTHER" id="PTHR11247">
    <property type="entry name" value="PALMITOYL-PROTEIN THIOESTERASE/DOLICHYLDIPHOSPHATASE 1"/>
    <property type="match status" value="1"/>
</dbReference>
<evidence type="ECO:0000256" key="2">
    <source>
        <dbReference type="SAM" id="SignalP"/>
    </source>
</evidence>
<dbReference type="InParanoid" id="A9VA05"/>
<dbReference type="eggNOG" id="KOG2541">
    <property type="taxonomic scope" value="Eukaryota"/>
</dbReference>
<organism evidence="3 4">
    <name type="scientific">Monosiga brevicollis</name>
    <name type="common">Choanoflagellate</name>
    <dbReference type="NCBI Taxonomy" id="81824"/>
    <lineage>
        <taxon>Eukaryota</taxon>
        <taxon>Choanoflagellata</taxon>
        <taxon>Craspedida</taxon>
        <taxon>Salpingoecidae</taxon>
        <taxon>Monosiga</taxon>
    </lineage>
</organism>
<dbReference type="GO" id="GO:0016787">
    <property type="term" value="F:hydrolase activity"/>
    <property type="evidence" value="ECO:0007669"/>
    <property type="project" value="UniProtKB-KW"/>
</dbReference>
<evidence type="ECO:0000313" key="4">
    <source>
        <dbReference type="Proteomes" id="UP000001357"/>
    </source>
</evidence>
<dbReference type="Gene3D" id="3.40.50.1820">
    <property type="entry name" value="alpha/beta hydrolase"/>
    <property type="match status" value="1"/>
</dbReference>
<dbReference type="PROSITE" id="PS51257">
    <property type="entry name" value="PROKAR_LIPOPROTEIN"/>
    <property type="match status" value="1"/>
</dbReference>
<dbReference type="InterPro" id="IPR029058">
    <property type="entry name" value="AB_hydrolase_fold"/>
</dbReference>
<feature type="signal peptide" evidence="2">
    <location>
        <begin position="1"/>
        <end position="26"/>
    </location>
</feature>
<evidence type="ECO:0008006" key="5">
    <source>
        <dbReference type="Google" id="ProtNLM"/>
    </source>
</evidence>
<keyword evidence="2" id="KW-0732">Signal</keyword>
<name>A9VA05_MONBE</name>
<reference evidence="3 4" key="1">
    <citation type="journal article" date="2008" name="Nature">
        <title>The genome of the choanoflagellate Monosiga brevicollis and the origin of metazoans.</title>
        <authorList>
            <consortium name="JGI Sequencing"/>
            <person name="King N."/>
            <person name="Westbrook M.J."/>
            <person name="Young S.L."/>
            <person name="Kuo A."/>
            <person name="Abedin M."/>
            <person name="Chapman J."/>
            <person name="Fairclough S."/>
            <person name="Hellsten U."/>
            <person name="Isogai Y."/>
            <person name="Letunic I."/>
            <person name="Marr M."/>
            <person name="Pincus D."/>
            <person name="Putnam N."/>
            <person name="Rokas A."/>
            <person name="Wright K.J."/>
            <person name="Zuzow R."/>
            <person name="Dirks W."/>
            <person name="Good M."/>
            <person name="Goodstein D."/>
            <person name="Lemons D."/>
            <person name="Li W."/>
            <person name="Lyons J.B."/>
            <person name="Morris A."/>
            <person name="Nichols S."/>
            <person name="Richter D.J."/>
            <person name="Salamov A."/>
            <person name="Bork P."/>
            <person name="Lim W.A."/>
            <person name="Manning G."/>
            <person name="Miller W.T."/>
            <person name="McGinnis W."/>
            <person name="Shapiro H."/>
            <person name="Tjian R."/>
            <person name="Grigoriev I.V."/>
            <person name="Rokhsar D."/>
        </authorList>
    </citation>
    <scope>NUCLEOTIDE SEQUENCE [LARGE SCALE GENOMIC DNA]</scope>
    <source>
        <strain evidence="4">MX1 / ATCC 50154</strain>
    </source>
</reference>
<dbReference type="EMBL" id="CH991572">
    <property type="protein sequence ID" value="EDQ85646.1"/>
    <property type="molecule type" value="Genomic_DNA"/>
</dbReference>
<proteinExistence type="predicted"/>
<keyword evidence="4" id="KW-1185">Reference proteome</keyword>
<evidence type="ECO:0000256" key="1">
    <source>
        <dbReference type="ARBA" id="ARBA00022801"/>
    </source>
</evidence>
<dbReference type="Pfam" id="PF02089">
    <property type="entry name" value="Palm_thioest"/>
    <property type="match status" value="1"/>
</dbReference>
<dbReference type="OMA" id="AWHTRRD"/>
<dbReference type="SUPFAM" id="SSF53474">
    <property type="entry name" value="alpha/beta-Hydrolases"/>
    <property type="match status" value="1"/>
</dbReference>
<dbReference type="STRING" id="81824.A9VA05"/>
<dbReference type="AlphaFoldDB" id="A9VA05"/>
<evidence type="ECO:0000313" key="3">
    <source>
        <dbReference type="EMBL" id="EDQ85646.1"/>
    </source>
</evidence>
<protein>
    <recommendedName>
        <fullName evidence="5">Palmitoyl-protein thioesterase 1</fullName>
    </recommendedName>
</protein>
<sequence length="323" mass="35939">MRACSVTMILAAAACCCGFLAPSVRAEDSAYPPVVIMHGILGTAENLETVAEWIREQLPGIYVKSMEVGNGALDSVFMDMNKQVELFCENIYADEKLKDGFNLIGFSQGGLVSRGYLQRCNKYPVINFISWASPQGGQFGGVEALVPPVVSVIFGRAPYSPLMQSGLALAQYWRDPYALDLYRSNSSFLADLNNERPEKNETYKKHITSLKSMMLLHSTVDEVISPPTSGWFETFLPFTGPGEKGVVVPLRQSLLYLQDWIGLKVLDKSGRLQMHTSDCAHEDHPNAACKHSFDLYTLPLISETWDSVRSWRVKNPMYALNAH</sequence>
<keyword evidence="1" id="KW-0378">Hydrolase</keyword>
<accession>A9VA05</accession>
<dbReference type="RefSeq" id="XP_001749595.1">
    <property type="nucleotide sequence ID" value="XM_001749543.1"/>
</dbReference>
<feature type="chain" id="PRO_5002745455" description="Palmitoyl-protein thioesterase 1" evidence="2">
    <location>
        <begin position="27"/>
        <end position="323"/>
    </location>
</feature>
<dbReference type="Proteomes" id="UP000001357">
    <property type="component" value="Unassembled WGS sequence"/>
</dbReference>